<dbReference type="AlphaFoldDB" id="A0A645DQL4"/>
<dbReference type="EMBL" id="VSSQ01038123">
    <property type="protein sequence ID" value="MPM91003.1"/>
    <property type="molecule type" value="Genomic_DNA"/>
</dbReference>
<evidence type="ECO:0000313" key="1">
    <source>
        <dbReference type="EMBL" id="MPM91003.1"/>
    </source>
</evidence>
<organism evidence="1">
    <name type="scientific">bioreactor metagenome</name>
    <dbReference type="NCBI Taxonomy" id="1076179"/>
    <lineage>
        <taxon>unclassified sequences</taxon>
        <taxon>metagenomes</taxon>
        <taxon>ecological metagenomes</taxon>
    </lineage>
</organism>
<proteinExistence type="predicted"/>
<sequence>MAAGLRGEVVAVDGVPAVRRQGGPGPGFGVLGAGLGVLAGDPADLHDRHLRGVRHHDRHRQQGPQLVLDVGGRDAGEGLRTVAALQDETLTTSDGSQLGPQVVALPREHQRRAGPQLGQDVGQLGLILIARLLDRIHGMQLLEGRES</sequence>
<comment type="caution">
    <text evidence="1">The sequence shown here is derived from an EMBL/GenBank/DDBJ whole genome shotgun (WGS) entry which is preliminary data.</text>
</comment>
<protein>
    <submittedName>
        <fullName evidence="1">Uncharacterized protein</fullName>
    </submittedName>
</protein>
<reference evidence="1" key="1">
    <citation type="submission" date="2019-08" db="EMBL/GenBank/DDBJ databases">
        <authorList>
            <person name="Kucharzyk K."/>
            <person name="Murdoch R.W."/>
            <person name="Higgins S."/>
            <person name="Loffler F."/>
        </authorList>
    </citation>
    <scope>NUCLEOTIDE SEQUENCE</scope>
</reference>
<accession>A0A645DQL4</accession>
<name>A0A645DQL4_9ZZZZ</name>
<gene>
    <name evidence="1" type="ORF">SDC9_138128</name>
</gene>